<name>A0AA36G4I0_9BILA</name>
<dbReference type="Proteomes" id="UP001177023">
    <property type="component" value="Unassembled WGS sequence"/>
</dbReference>
<dbReference type="AlphaFoldDB" id="A0AA36G4I0"/>
<dbReference type="EMBL" id="CATQJA010002655">
    <property type="protein sequence ID" value="CAJ0579184.1"/>
    <property type="molecule type" value="Genomic_DNA"/>
</dbReference>
<evidence type="ECO:0000313" key="3">
    <source>
        <dbReference type="Proteomes" id="UP001177023"/>
    </source>
</evidence>
<proteinExistence type="predicted"/>
<organism evidence="2 3">
    <name type="scientific">Mesorhabditis spiculigera</name>
    <dbReference type="NCBI Taxonomy" id="96644"/>
    <lineage>
        <taxon>Eukaryota</taxon>
        <taxon>Metazoa</taxon>
        <taxon>Ecdysozoa</taxon>
        <taxon>Nematoda</taxon>
        <taxon>Chromadorea</taxon>
        <taxon>Rhabditida</taxon>
        <taxon>Rhabditina</taxon>
        <taxon>Rhabditomorpha</taxon>
        <taxon>Rhabditoidea</taxon>
        <taxon>Rhabditidae</taxon>
        <taxon>Mesorhabditinae</taxon>
        <taxon>Mesorhabditis</taxon>
    </lineage>
</organism>
<protein>
    <submittedName>
        <fullName evidence="2">Uncharacterized protein</fullName>
    </submittedName>
</protein>
<reference evidence="2" key="1">
    <citation type="submission" date="2023-06" db="EMBL/GenBank/DDBJ databases">
        <authorList>
            <person name="Delattre M."/>
        </authorList>
    </citation>
    <scope>NUCLEOTIDE SEQUENCE</scope>
    <source>
        <strain evidence="2">AF72</strain>
    </source>
</reference>
<comment type="caution">
    <text evidence="2">The sequence shown here is derived from an EMBL/GenBank/DDBJ whole genome shotgun (WGS) entry which is preliminary data.</text>
</comment>
<evidence type="ECO:0000256" key="1">
    <source>
        <dbReference type="SAM" id="SignalP"/>
    </source>
</evidence>
<keyword evidence="3" id="KW-1185">Reference proteome</keyword>
<sequence length="209" mass="22777">MLTFILFFAFFRWANTCGAITGQSEIMTNPTFTTTLSPPVEWTYPLVPAQTTGTQTVNYYFPGQSLSSAQALQQAEKDVTAAFLEALNAMPYIPYSKDVSVTVTYAPGQISNCYTTVAYAPGTHIGLYSTGTITEYVTVSGTTATATSCPVPQGLTGFSEYEPYIVNLGINTQNTPPLTKYEWERIAVDMMASLQLQSNAVFRTPMTIS</sequence>
<keyword evidence="1" id="KW-0732">Signal</keyword>
<feature type="chain" id="PRO_5041454545" evidence="1">
    <location>
        <begin position="19"/>
        <end position="209"/>
    </location>
</feature>
<feature type="non-terminal residue" evidence="2">
    <location>
        <position position="209"/>
    </location>
</feature>
<gene>
    <name evidence="2" type="ORF">MSPICULIGERA_LOCUS17414</name>
</gene>
<feature type="signal peptide" evidence="1">
    <location>
        <begin position="1"/>
        <end position="18"/>
    </location>
</feature>
<evidence type="ECO:0000313" key="2">
    <source>
        <dbReference type="EMBL" id="CAJ0579184.1"/>
    </source>
</evidence>
<accession>A0AA36G4I0</accession>